<reference evidence="2 3" key="1">
    <citation type="submission" date="2018-02" db="EMBL/GenBank/DDBJ databases">
        <title>The genomes of Aspergillus section Nigri reveals drivers in fungal speciation.</title>
        <authorList>
            <consortium name="DOE Joint Genome Institute"/>
            <person name="Vesth T.C."/>
            <person name="Nybo J."/>
            <person name="Theobald S."/>
            <person name="Brandl J."/>
            <person name="Frisvad J.C."/>
            <person name="Nielsen K.F."/>
            <person name="Lyhne E.K."/>
            <person name="Kogle M.E."/>
            <person name="Kuo A."/>
            <person name="Riley R."/>
            <person name="Clum A."/>
            <person name="Nolan M."/>
            <person name="Lipzen A."/>
            <person name="Salamov A."/>
            <person name="Henrissat B."/>
            <person name="Wiebenga A."/>
            <person name="De vries R.P."/>
            <person name="Grigoriev I.V."/>
            <person name="Mortensen U.H."/>
            <person name="Andersen M.R."/>
            <person name="Baker S.E."/>
        </authorList>
    </citation>
    <scope>NUCLEOTIDE SEQUENCE [LARGE SCALE GENOMIC DNA]</scope>
    <source>
        <strain evidence="2 3">CBS 121057</strain>
    </source>
</reference>
<protein>
    <submittedName>
        <fullName evidence="2">Uncharacterized protein</fullName>
    </submittedName>
</protein>
<proteinExistence type="predicted"/>
<evidence type="ECO:0000256" key="1">
    <source>
        <dbReference type="SAM" id="MobiDB-lite"/>
    </source>
</evidence>
<feature type="compositionally biased region" description="Low complexity" evidence="1">
    <location>
        <begin position="160"/>
        <end position="169"/>
    </location>
</feature>
<evidence type="ECO:0000313" key="3">
    <source>
        <dbReference type="Proteomes" id="UP000248423"/>
    </source>
</evidence>
<evidence type="ECO:0000313" key="2">
    <source>
        <dbReference type="EMBL" id="PYI00343.1"/>
    </source>
</evidence>
<dbReference type="Proteomes" id="UP000248423">
    <property type="component" value="Unassembled WGS sequence"/>
</dbReference>
<name>A0A319F5C1_ASPSB</name>
<dbReference type="EMBL" id="KZ826457">
    <property type="protein sequence ID" value="PYI00343.1"/>
    <property type="molecule type" value="Genomic_DNA"/>
</dbReference>
<dbReference type="AlphaFoldDB" id="A0A319F5C1"/>
<organism evidence="2 3">
    <name type="scientific">Aspergillus sclerotiicarbonarius (strain CBS 121057 / IBT 28362)</name>
    <dbReference type="NCBI Taxonomy" id="1448318"/>
    <lineage>
        <taxon>Eukaryota</taxon>
        <taxon>Fungi</taxon>
        <taxon>Dikarya</taxon>
        <taxon>Ascomycota</taxon>
        <taxon>Pezizomycotina</taxon>
        <taxon>Eurotiomycetes</taxon>
        <taxon>Eurotiomycetidae</taxon>
        <taxon>Eurotiales</taxon>
        <taxon>Aspergillaceae</taxon>
        <taxon>Aspergillus</taxon>
        <taxon>Aspergillus subgen. Circumdati</taxon>
    </lineage>
</organism>
<feature type="region of interest" description="Disordered" evidence="1">
    <location>
        <begin position="75"/>
        <end position="96"/>
    </location>
</feature>
<feature type="compositionally biased region" description="Polar residues" evidence="1">
    <location>
        <begin position="75"/>
        <end position="91"/>
    </location>
</feature>
<dbReference type="VEuPathDB" id="FungiDB:BO78DRAFT_424579"/>
<accession>A0A319F5C1</accession>
<feature type="region of interest" description="Disordered" evidence="1">
    <location>
        <begin position="128"/>
        <end position="187"/>
    </location>
</feature>
<sequence length="187" mass="20032">MLTDITNPAAGVFGDINHGCAVCSDRIEVLSGDEGAGSSWRRGSGRRCDEKANGANVVNVNGRCPHRSCWLLGQNSEGDTANEQDVNTPQDTDQDIDTGFVHREHRPQPWGGVHHPLQVCEPDSETWLLSENNPSRAGPPADGPSAPRRGSAKPPEADTPETPWCETPPEFAPCALDHPSDLVGAPR</sequence>
<gene>
    <name evidence="2" type="ORF">BO78DRAFT_424579</name>
</gene>
<keyword evidence="3" id="KW-1185">Reference proteome</keyword>